<feature type="domain" description="FMN-binding" evidence="10">
    <location>
        <begin position="399"/>
        <end position="473"/>
    </location>
</feature>
<keyword evidence="12" id="KW-1185">Reference proteome</keyword>
<evidence type="ECO:0000256" key="4">
    <source>
        <dbReference type="ARBA" id="ARBA00013137"/>
    </source>
</evidence>
<dbReference type="EMBL" id="AXDY01000001">
    <property type="protein sequence ID" value="ERS94600.1"/>
    <property type="molecule type" value="Genomic_DNA"/>
</dbReference>
<dbReference type="Pfam" id="PF00890">
    <property type="entry name" value="FAD_binding_2"/>
    <property type="match status" value="1"/>
</dbReference>
<organism evidence="11 12">
    <name type="scientific">Staphylococcus simulans UMC-CNS-990</name>
    <dbReference type="NCBI Taxonomy" id="1405498"/>
    <lineage>
        <taxon>Bacteria</taxon>
        <taxon>Bacillati</taxon>
        <taxon>Bacillota</taxon>
        <taxon>Bacilli</taxon>
        <taxon>Bacillales</taxon>
        <taxon>Staphylococcaceae</taxon>
        <taxon>Staphylococcus</taxon>
    </lineage>
</organism>
<dbReference type="Gene3D" id="3.20.20.70">
    <property type="entry name" value="Aldolase class I"/>
    <property type="match status" value="1"/>
</dbReference>
<evidence type="ECO:0000256" key="3">
    <source>
        <dbReference type="ARBA" id="ARBA00008040"/>
    </source>
</evidence>
<protein>
    <recommendedName>
        <fullName evidence="5">Urocanate reductase</fullName>
        <ecNumber evidence="4">1.3.99.33</ecNumber>
    </recommendedName>
</protein>
<reference evidence="11 12" key="1">
    <citation type="journal article" date="2013" name="Genome Announc.">
        <title>Draft Genome Sequence of Staphylococcus simulans UMC-CNS-990, Isolated from a Case of Chronic Bovine Mastitis.</title>
        <authorList>
            <person name="Calcutt M.J."/>
            <person name="Foecking M.F."/>
            <person name="Hsieh H.Y."/>
            <person name="Perry J."/>
            <person name="Stewart G.C."/>
            <person name="Middleton J.R."/>
        </authorList>
    </citation>
    <scope>NUCLEOTIDE SEQUENCE [LARGE SCALE GENOMIC DNA]</scope>
    <source>
        <strain evidence="11 12">UMC-CNS-990</strain>
    </source>
</reference>
<evidence type="ECO:0000259" key="10">
    <source>
        <dbReference type="SMART" id="SM00900"/>
    </source>
</evidence>
<dbReference type="Pfam" id="PF04205">
    <property type="entry name" value="FMN_bind"/>
    <property type="match status" value="1"/>
</dbReference>
<dbReference type="EC" id="1.3.99.33" evidence="4"/>
<evidence type="ECO:0000256" key="8">
    <source>
        <dbReference type="ARBA" id="ARBA00023002"/>
    </source>
</evidence>
<evidence type="ECO:0000256" key="5">
    <source>
        <dbReference type="ARBA" id="ARBA00015872"/>
    </source>
</evidence>
<dbReference type="InterPro" id="IPR003953">
    <property type="entry name" value="FAD-dep_OxRdtase_2_FAD-bd"/>
</dbReference>
<keyword evidence="8" id="KW-0560">Oxidoreductase</keyword>
<evidence type="ECO:0000313" key="12">
    <source>
        <dbReference type="Proteomes" id="UP000017131"/>
    </source>
</evidence>
<dbReference type="InterPro" id="IPR010960">
    <property type="entry name" value="Flavocytochrome_c"/>
</dbReference>
<keyword evidence="7" id="KW-0274">FAD</keyword>
<dbReference type="SUPFAM" id="SSF51395">
    <property type="entry name" value="FMN-linked oxidoreductases"/>
    <property type="match status" value="1"/>
</dbReference>
<dbReference type="SUPFAM" id="SSF51905">
    <property type="entry name" value="FAD/NAD(P)-binding domain"/>
    <property type="match status" value="1"/>
</dbReference>
<comment type="cofactor">
    <cofactor evidence="1">
        <name>FMN</name>
        <dbReference type="ChEBI" id="CHEBI:58210"/>
    </cofactor>
</comment>
<evidence type="ECO:0000256" key="1">
    <source>
        <dbReference type="ARBA" id="ARBA00001917"/>
    </source>
</evidence>
<name>A0ABN0PG86_STASI</name>
<comment type="cofactor">
    <cofactor evidence="2">
        <name>FAD</name>
        <dbReference type="ChEBI" id="CHEBI:57692"/>
    </cofactor>
</comment>
<dbReference type="Gene3D" id="3.90.700.10">
    <property type="entry name" value="Succinate dehydrogenase/fumarate reductase flavoprotein, catalytic domain"/>
    <property type="match status" value="1"/>
</dbReference>
<dbReference type="InterPro" id="IPR050315">
    <property type="entry name" value="FAD-oxidoreductase_2"/>
</dbReference>
<dbReference type="InterPro" id="IPR007329">
    <property type="entry name" value="FMN-bd"/>
</dbReference>
<evidence type="ECO:0000256" key="2">
    <source>
        <dbReference type="ARBA" id="ARBA00001974"/>
    </source>
</evidence>
<sequence>MTKSLFEKVKLASGAELDNRITMAPMTIQSAYFDGSVTAEMIDYYKHRSGKVGAIIVESCFVMDNGRGFPGAIGIDTDEKIPGLKRLADAIHENGSKAILQLYHAGRMADPKLNGGATPISASPVAALRPNAAVPREMTALQVEDMIHQFGEATRRAIEAGYDGVEIHGANTYLLQQFFSPHSNRRTDEWGGSRQKRTNFPMAVLKEVQKAAKDNGAENFIIGYRFSPEELEEPGIRFDDTMYLLNTLAEAHPDYFHISANSYKRTSIVDTADKEPLISKYLKLQSDTLADIPIMGVGSIGQREDAEEALELGYDLVSVGKAYLVEPHWAEKIEKNEKVEDFVDIHDQRLLHIPSPLWKVMDFMIVDKEEEQRKYERLKALQNKKVKYNPGTYEVFAQGHNANLPMKVVFSEDEIVSIEVDDSNESEGIANPAFERLPNEIINGQTLNVDVISGATVTCEAVIEGVAEAIKQAGENPDILRARPKPVVEWSDETIEETTDVVVIGTGGAGLSAAASVLEQGKEVIMLEKFAAIGGNTIRTGGQVNAPEPSWQNTFPSLHGEQETLEALMNHDENDIEEEYLEDFRTLKQQIKEYLETQKEGQDYLFDSIELHRIQTYLGGRRADRNGKVITGQYDLVKTLTDNVLESVKWLTEKGVHFDRTIVDMPVGALWRRGHKPMKAQGLEFIESLSDYVRKNHGQIMTETTADRLIKEDGKIVGVEATKHNGAKVRIHTCYGVVIAAGGFGANTQMIQQYNTYWDNIPDDIKTTNSPAITGDGIKLGVQVGADLVGMGFSQMMPISDPKTGALFTGLIVTPSNFVFVNKDGDRFVNEFESRDVLSKAALDQKDGLFYIIADENIKELAMNTSQEKIDKEIEEKVLYKADTLEDLARQLNMDPDHFVKTIERYNDFVDKGHDDDFSKNAFDLKIERAPFYATPRKPAVHHTMGGLKIDTTAQVIDIDNNPIKGLYAAGEVAGGIHAGNRLGGNALADIFTYGRIAGQSIIKNH</sequence>
<keyword evidence="6" id="KW-0285">Flavoprotein</keyword>
<evidence type="ECO:0000313" key="11">
    <source>
        <dbReference type="EMBL" id="ERS94600.1"/>
    </source>
</evidence>
<dbReference type="PANTHER" id="PTHR43400">
    <property type="entry name" value="FUMARATE REDUCTASE"/>
    <property type="match status" value="1"/>
</dbReference>
<gene>
    <name evidence="11" type="ORF">SSIM_00470</name>
</gene>
<dbReference type="InterPro" id="IPR027477">
    <property type="entry name" value="Succ_DH/fumarate_Rdtase_cat_sf"/>
</dbReference>
<dbReference type="SMART" id="SM00900">
    <property type="entry name" value="FMN_bind"/>
    <property type="match status" value="1"/>
</dbReference>
<evidence type="ECO:0000256" key="6">
    <source>
        <dbReference type="ARBA" id="ARBA00022630"/>
    </source>
</evidence>
<dbReference type="SUPFAM" id="SSF56425">
    <property type="entry name" value="Succinate dehydrogenase/fumarate reductase flavoprotein, catalytic domain"/>
    <property type="match status" value="1"/>
</dbReference>
<comment type="catalytic activity">
    <reaction evidence="9">
        <text>dihydrourocanate + A = urocanate + AH2</text>
        <dbReference type="Rhea" id="RHEA:36059"/>
        <dbReference type="ChEBI" id="CHEBI:13193"/>
        <dbReference type="ChEBI" id="CHEBI:17499"/>
        <dbReference type="ChEBI" id="CHEBI:27247"/>
        <dbReference type="ChEBI" id="CHEBI:72991"/>
        <dbReference type="EC" id="1.3.99.33"/>
    </reaction>
</comment>
<dbReference type="Gene3D" id="3.90.1010.20">
    <property type="match status" value="1"/>
</dbReference>
<dbReference type="InterPro" id="IPR001155">
    <property type="entry name" value="OxRdtase_FMN_N"/>
</dbReference>
<comment type="caution">
    <text evidence="11">The sequence shown here is derived from an EMBL/GenBank/DDBJ whole genome shotgun (WGS) entry which is preliminary data.</text>
</comment>
<dbReference type="Pfam" id="PF00724">
    <property type="entry name" value="Oxidored_FMN"/>
    <property type="match status" value="1"/>
</dbReference>
<evidence type="ECO:0000256" key="9">
    <source>
        <dbReference type="ARBA" id="ARBA00049922"/>
    </source>
</evidence>
<dbReference type="InterPro" id="IPR013785">
    <property type="entry name" value="Aldolase_TIM"/>
</dbReference>
<dbReference type="InterPro" id="IPR036188">
    <property type="entry name" value="FAD/NAD-bd_sf"/>
</dbReference>
<evidence type="ECO:0000256" key="7">
    <source>
        <dbReference type="ARBA" id="ARBA00022827"/>
    </source>
</evidence>
<dbReference type="NCBIfam" id="TIGR01813">
    <property type="entry name" value="flavo_cyto_c"/>
    <property type="match status" value="1"/>
</dbReference>
<dbReference type="Gene3D" id="3.50.50.60">
    <property type="entry name" value="FAD/NAD(P)-binding domain"/>
    <property type="match status" value="2"/>
</dbReference>
<accession>A0ABN0PG86</accession>
<dbReference type="RefSeq" id="WP_023014795.1">
    <property type="nucleotide sequence ID" value="NZ_AXDY01000001.1"/>
</dbReference>
<comment type="similarity">
    <text evidence="3">Belongs to the FAD-dependent oxidoreductase 2 family. FRD/SDH subfamily.</text>
</comment>
<dbReference type="Proteomes" id="UP000017131">
    <property type="component" value="Unassembled WGS sequence"/>
</dbReference>
<dbReference type="CDD" id="cd04735">
    <property type="entry name" value="OYE_like_4_FMN"/>
    <property type="match status" value="1"/>
</dbReference>
<dbReference type="PANTHER" id="PTHR43400:SF7">
    <property type="entry name" value="FAD-DEPENDENT OXIDOREDUCTASE 2 FAD BINDING DOMAIN-CONTAINING PROTEIN"/>
    <property type="match status" value="1"/>
</dbReference>
<proteinExistence type="inferred from homology"/>